<dbReference type="PANTHER" id="PTHR11439">
    <property type="entry name" value="GAG-POL-RELATED RETROTRANSPOSON"/>
    <property type="match status" value="1"/>
</dbReference>
<dbReference type="Proteomes" id="UP000765509">
    <property type="component" value="Unassembled WGS sequence"/>
</dbReference>
<sequence length="124" mass="14148">MTGPDLSYSVSVLSKLLDNPGIQHWKAFLHPLKYLKGTNCVGLTYQKNIEKLPVTHSNADPGNFRITRCSTIGYLILFHNNLVLWKTRKQPTDSLLSSKVEYRSLTGLIRKLRGSENLLKKFIF</sequence>
<dbReference type="PANTHER" id="PTHR11439:SF465">
    <property type="entry name" value="REVERSE TRANSCRIPTASE TY1_COPIA-TYPE DOMAIN-CONTAINING PROTEIN"/>
    <property type="match status" value="1"/>
</dbReference>
<proteinExistence type="predicted"/>
<dbReference type="EMBL" id="AVOT02000124">
    <property type="protein sequence ID" value="MBW0461203.1"/>
    <property type="molecule type" value="Genomic_DNA"/>
</dbReference>
<name>A0A9Q3B9R3_9BASI</name>
<organism evidence="1 2">
    <name type="scientific">Austropuccinia psidii MF-1</name>
    <dbReference type="NCBI Taxonomy" id="1389203"/>
    <lineage>
        <taxon>Eukaryota</taxon>
        <taxon>Fungi</taxon>
        <taxon>Dikarya</taxon>
        <taxon>Basidiomycota</taxon>
        <taxon>Pucciniomycotina</taxon>
        <taxon>Pucciniomycetes</taxon>
        <taxon>Pucciniales</taxon>
        <taxon>Sphaerophragmiaceae</taxon>
        <taxon>Austropuccinia</taxon>
    </lineage>
</organism>
<dbReference type="AlphaFoldDB" id="A0A9Q3B9R3"/>
<keyword evidence="2" id="KW-1185">Reference proteome</keyword>
<comment type="caution">
    <text evidence="1">The sequence shown here is derived from an EMBL/GenBank/DDBJ whole genome shotgun (WGS) entry which is preliminary data.</text>
</comment>
<evidence type="ECO:0000313" key="2">
    <source>
        <dbReference type="Proteomes" id="UP000765509"/>
    </source>
</evidence>
<gene>
    <name evidence="1" type="ORF">O181_000918</name>
</gene>
<accession>A0A9Q3B9R3</accession>
<reference evidence="1" key="1">
    <citation type="submission" date="2021-03" db="EMBL/GenBank/DDBJ databases">
        <title>Draft genome sequence of rust myrtle Austropuccinia psidii MF-1, a brazilian biotype.</title>
        <authorList>
            <person name="Quecine M.C."/>
            <person name="Pachon D.M.R."/>
            <person name="Bonatelli M.L."/>
            <person name="Correr F.H."/>
            <person name="Franceschini L.M."/>
            <person name="Leite T.F."/>
            <person name="Margarido G.R.A."/>
            <person name="Almeida C.A."/>
            <person name="Ferrarezi J.A."/>
            <person name="Labate C.A."/>
        </authorList>
    </citation>
    <scope>NUCLEOTIDE SEQUENCE</scope>
    <source>
        <strain evidence="1">MF-1</strain>
    </source>
</reference>
<dbReference type="OrthoDB" id="3344688at2759"/>
<evidence type="ECO:0000313" key="1">
    <source>
        <dbReference type="EMBL" id="MBW0461203.1"/>
    </source>
</evidence>
<protein>
    <submittedName>
        <fullName evidence="1">Uncharacterized protein</fullName>
    </submittedName>
</protein>